<comment type="caution">
    <text evidence="3">The sequence shown here is derived from an EMBL/GenBank/DDBJ whole genome shotgun (WGS) entry which is preliminary data.</text>
</comment>
<evidence type="ECO:0000256" key="1">
    <source>
        <dbReference type="ARBA" id="ARBA00005953"/>
    </source>
</evidence>
<evidence type="ECO:0000313" key="4">
    <source>
        <dbReference type="Proteomes" id="UP000239532"/>
    </source>
</evidence>
<reference evidence="3 4" key="1">
    <citation type="submission" date="2016-11" db="EMBL/GenBank/DDBJ databases">
        <title>Trade-off between light-utilization and light-protection in marine flavobacteria.</title>
        <authorList>
            <person name="Kumagai Y."/>
        </authorList>
    </citation>
    <scope>NUCLEOTIDE SEQUENCE [LARGE SCALE GENOMIC DNA]</scope>
    <source>
        <strain evidence="3 4">JCM 17109</strain>
    </source>
</reference>
<dbReference type="CDD" id="cd00586">
    <property type="entry name" value="4HBT"/>
    <property type="match status" value="1"/>
</dbReference>
<evidence type="ECO:0000256" key="2">
    <source>
        <dbReference type="ARBA" id="ARBA00022801"/>
    </source>
</evidence>
<dbReference type="GO" id="GO:0047617">
    <property type="term" value="F:fatty acyl-CoA hydrolase activity"/>
    <property type="evidence" value="ECO:0007669"/>
    <property type="project" value="TreeGrafter"/>
</dbReference>
<organism evidence="3 4">
    <name type="scientific">Nonlabens agnitus</name>
    <dbReference type="NCBI Taxonomy" id="870484"/>
    <lineage>
        <taxon>Bacteria</taxon>
        <taxon>Pseudomonadati</taxon>
        <taxon>Bacteroidota</taxon>
        <taxon>Flavobacteriia</taxon>
        <taxon>Flavobacteriales</taxon>
        <taxon>Flavobacteriaceae</taxon>
        <taxon>Nonlabens</taxon>
    </lineage>
</organism>
<dbReference type="PANTHER" id="PTHR31793">
    <property type="entry name" value="4-HYDROXYBENZOYL-COA THIOESTERASE FAMILY MEMBER"/>
    <property type="match status" value="1"/>
</dbReference>
<name>A0A2S9WVN5_9FLAO</name>
<dbReference type="Gene3D" id="3.10.129.10">
    <property type="entry name" value="Hotdog Thioesterase"/>
    <property type="match status" value="1"/>
</dbReference>
<dbReference type="EMBL" id="MQUC01000003">
    <property type="protein sequence ID" value="PRP67525.1"/>
    <property type="molecule type" value="Genomic_DNA"/>
</dbReference>
<dbReference type="SUPFAM" id="SSF54637">
    <property type="entry name" value="Thioesterase/thiol ester dehydrase-isomerase"/>
    <property type="match status" value="1"/>
</dbReference>
<dbReference type="OrthoDB" id="760345at2"/>
<dbReference type="InterPro" id="IPR050563">
    <property type="entry name" value="4-hydroxybenzoyl-CoA_TE"/>
</dbReference>
<protein>
    <submittedName>
        <fullName evidence="3">Thioesterase</fullName>
    </submittedName>
</protein>
<comment type="similarity">
    <text evidence="1">Belongs to the 4-hydroxybenzoyl-CoA thioesterase family.</text>
</comment>
<proteinExistence type="inferred from homology"/>
<keyword evidence="4" id="KW-1185">Reference proteome</keyword>
<accession>A0A2S9WVN5</accession>
<dbReference type="Proteomes" id="UP000239532">
    <property type="component" value="Unassembled WGS sequence"/>
</dbReference>
<sequence length="161" mass="19074">MYTKKFDVRWSDLDANRHMANSAYQNFMSHTRMAYLIENGFGQQQMQEYQTGPVIFNENIYYFKEIHQGHPITVSCELTGMSEDGSLFSFRHNFYDHKGKNLARGLMTGAWMNLKERRITALHEDLYRMIDHLPKSDDFKEIHLKETRSHGQLPEDLDYKS</sequence>
<dbReference type="AlphaFoldDB" id="A0A2S9WVN5"/>
<dbReference type="InterPro" id="IPR029069">
    <property type="entry name" value="HotDog_dom_sf"/>
</dbReference>
<dbReference type="Pfam" id="PF13279">
    <property type="entry name" value="4HBT_2"/>
    <property type="match status" value="1"/>
</dbReference>
<dbReference type="PANTHER" id="PTHR31793:SF27">
    <property type="entry name" value="NOVEL THIOESTERASE SUPERFAMILY DOMAIN AND SAPOSIN A-TYPE DOMAIN CONTAINING PROTEIN (0610012H03RIK)"/>
    <property type="match status" value="1"/>
</dbReference>
<evidence type="ECO:0000313" key="3">
    <source>
        <dbReference type="EMBL" id="PRP67525.1"/>
    </source>
</evidence>
<keyword evidence="2" id="KW-0378">Hydrolase</keyword>
<dbReference type="RefSeq" id="WP_105983248.1">
    <property type="nucleotide sequence ID" value="NZ_MQUC01000003.1"/>
</dbReference>
<gene>
    <name evidence="3" type="ORF">BST86_10695</name>
</gene>